<evidence type="ECO:0000313" key="3">
    <source>
        <dbReference type="Proteomes" id="UP000319897"/>
    </source>
</evidence>
<keyword evidence="2" id="KW-0378">Hydrolase</keyword>
<proteinExistence type="predicted"/>
<evidence type="ECO:0000259" key="1">
    <source>
        <dbReference type="Pfam" id="PF01738"/>
    </source>
</evidence>
<dbReference type="AlphaFoldDB" id="A0A501XQ83"/>
<reference evidence="2 3" key="1">
    <citation type="submission" date="2019-06" db="EMBL/GenBank/DDBJ databases">
        <authorList>
            <person name="Lee I."/>
            <person name="Jang G.I."/>
            <person name="Hwang C.Y."/>
        </authorList>
    </citation>
    <scope>NUCLEOTIDE SEQUENCE [LARGE SCALE GENOMIC DNA]</scope>
    <source>
        <strain evidence="2 3">PAMC 28131</strain>
    </source>
</reference>
<keyword evidence="3" id="KW-1185">Reference proteome</keyword>
<dbReference type="Pfam" id="PF01738">
    <property type="entry name" value="DLH"/>
    <property type="match status" value="1"/>
</dbReference>
<dbReference type="PANTHER" id="PTHR22946">
    <property type="entry name" value="DIENELACTONE HYDROLASE DOMAIN-CONTAINING PROTEIN-RELATED"/>
    <property type="match status" value="1"/>
</dbReference>
<dbReference type="InterPro" id="IPR029058">
    <property type="entry name" value="AB_hydrolase_fold"/>
</dbReference>
<dbReference type="RefSeq" id="WP_140927527.1">
    <property type="nucleotide sequence ID" value="NZ_VFSU01000018.1"/>
</dbReference>
<dbReference type="Gene3D" id="3.40.50.1820">
    <property type="entry name" value="alpha/beta hydrolase"/>
    <property type="match status" value="1"/>
</dbReference>
<name>A0A501XQ83_9SPHN</name>
<dbReference type="PANTHER" id="PTHR22946:SF0">
    <property type="entry name" value="DIENELACTONE HYDROLASE DOMAIN-CONTAINING PROTEIN"/>
    <property type="match status" value="1"/>
</dbReference>
<dbReference type="EMBL" id="VFSU01000018">
    <property type="protein sequence ID" value="TPE62463.1"/>
    <property type="molecule type" value="Genomic_DNA"/>
</dbReference>
<dbReference type="GO" id="GO:0016787">
    <property type="term" value="F:hydrolase activity"/>
    <property type="evidence" value="ECO:0007669"/>
    <property type="project" value="UniProtKB-KW"/>
</dbReference>
<protein>
    <submittedName>
        <fullName evidence="2">Dienelactone hydrolase family protein</fullName>
    </submittedName>
</protein>
<dbReference type="InterPro" id="IPR002925">
    <property type="entry name" value="Dienelactn_hydro"/>
</dbReference>
<feature type="domain" description="Dienelactone hydrolase" evidence="1">
    <location>
        <begin position="24"/>
        <end position="234"/>
    </location>
</feature>
<dbReference type="Proteomes" id="UP000319897">
    <property type="component" value="Unassembled WGS sequence"/>
</dbReference>
<evidence type="ECO:0000313" key="2">
    <source>
        <dbReference type="EMBL" id="TPE62463.1"/>
    </source>
</evidence>
<sequence>MDLEYFDGDQRCLGVLELPDPAKFPGPRPAVVAVHEAWGLGDQVRRRAKMLADLGYVALAADIFGDRYIPLDPPEAFKIIGDLAADAPKLRARVAAAVAALKAVPQCDGRIAAIGYCFGGRTVLELARSGNPDVRAVVSFHGALDTPAPAEKGKVMASVLVCHGAEDELVPHAHLNAFLDEMAAAEVDCQTIAYTGAKHAFTNPEAKGQLMSTIIFHERTDRRSWAAMQAFFADVGLG</sequence>
<dbReference type="SUPFAM" id="SSF53474">
    <property type="entry name" value="alpha/beta-Hydrolases"/>
    <property type="match status" value="1"/>
</dbReference>
<accession>A0A501XQ83</accession>
<organism evidence="2 3">
    <name type="scientific">Sandaracinobacter neustonicus</name>
    <dbReference type="NCBI Taxonomy" id="1715348"/>
    <lineage>
        <taxon>Bacteria</taxon>
        <taxon>Pseudomonadati</taxon>
        <taxon>Pseudomonadota</taxon>
        <taxon>Alphaproteobacteria</taxon>
        <taxon>Sphingomonadales</taxon>
        <taxon>Sphingosinicellaceae</taxon>
        <taxon>Sandaracinobacter</taxon>
    </lineage>
</organism>
<dbReference type="OrthoDB" id="9787933at2"/>
<comment type="caution">
    <text evidence="2">The sequence shown here is derived from an EMBL/GenBank/DDBJ whole genome shotgun (WGS) entry which is preliminary data.</text>
</comment>
<gene>
    <name evidence="2" type="ORF">FJQ54_06075</name>
</gene>
<dbReference type="InterPro" id="IPR050261">
    <property type="entry name" value="FrsA_esterase"/>
</dbReference>